<protein>
    <submittedName>
        <fullName evidence="1">Lipo-like protein</fullName>
    </submittedName>
</protein>
<dbReference type="STRING" id="693.AKJ17_10250"/>
<proteinExistence type="predicted"/>
<dbReference type="RefSeq" id="WP_053395701.1">
    <property type="nucleotide sequence ID" value="NZ_CANLZT010000003.1"/>
</dbReference>
<evidence type="ECO:0000313" key="2">
    <source>
        <dbReference type="Proteomes" id="UP000037515"/>
    </source>
</evidence>
<dbReference type="AlphaFoldDB" id="A0A0M0HNU8"/>
<evidence type="ECO:0000313" key="1">
    <source>
        <dbReference type="EMBL" id="KOO03711.1"/>
    </source>
</evidence>
<dbReference type="OrthoDB" id="5348860at2"/>
<dbReference type="Pfam" id="PF09619">
    <property type="entry name" value="YscW"/>
    <property type="match status" value="1"/>
</dbReference>
<reference evidence="2" key="1">
    <citation type="submission" date="2015-08" db="EMBL/GenBank/DDBJ databases">
        <title>Vibrio galatheae sp. nov., a novel member of the Vibrionaceae family isolated from the Solomon Islands.</title>
        <authorList>
            <person name="Giubergia S."/>
            <person name="Machado H."/>
            <person name="Mateiu R.V."/>
            <person name="Gram L."/>
        </authorList>
    </citation>
    <scope>NUCLEOTIDE SEQUENCE [LARGE SCALE GENOMIC DNA]</scope>
    <source>
        <strain evidence="2">DSM 19584</strain>
    </source>
</reference>
<dbReference type="Proteomes" id="UP000037515">
    <property type="component" value="Unassembled WGS sequence"/>
</dbReference>
<dbReference type="InterPro" id="IPR053196">
    <property type="entry name" value="Lipoprotein_YbaY-like"/>
</dbReference>
<dbReference type="PANTHER" id="PTHR38013:SF1">
    <property type="entry name" value="GLYCOPROTEIN_POLYSACCHARIDE METABOLISM"/>
    <property type="match status" value="1"/>
</dbReference>
<dbReference type="PATRIC" id="fig|693.5.peg.2097"/>
<dbReference type="PANTHER" id="PTHR38013">
    <property type="entry name" value="GLYCOPROTEIN/POLYSACCHARIDE METABOLISM"/>
    <property type="match status" value="1"/>
</dbReference>
<dbReference type="InterPro" id="IPR039366">
    <property type="entry name" value="Pilotin"/>
</dbReference>
<dbReference type="PROSITE" id="PS51257">
    <property type="entry name" value="PROKAR_LIPOPROTEIN"/>
    <property type="match status" value="1"/>
</dbReference>
<keyword evidence="2" id="KW-1185">Reference proteome</keyword>
<name>A0A0M0HNU8_VIBNE</name>
<comment type="caution">
    <text evidence="1">The sequence shown here is derived from an EMBL/GenBank/DDBJ whole genome shotgun (WGS) entry which is preliminary data.</text>
</comment>
<gene>
    <name evidence="1" type="ORF">AKJ17_10250</name>
</gene>
<organism evidence="1 2">
    <name type="scientific">Vibrio nereis</name>
    <dbReference type="NCBI Taxonomy" id="693"/>
    <lineage>
        <taxon>Bacteria</taxon>
        <taxon>Pseudomonadati</taxon>
        <taxon>Pseudomonadota</taxon>
        <taxon>Gammaproteobacteria</taxon>
        <taxon>Vibrionales</taxon>
        <taxon>Vibrionaceae</taxon>
        <taxon>Vibrio</taxon>
    </lineage>
</organism>
<sequence>MKKALALVMSVVLGAVLMGCQMSEEQVKEAKMDSITGTVFYRERIALPDNAVVTVKLQDVSLADAPAKVIAEHKFETNGAQVPFDFVLAYDTAKIEARNRYSVSARIEVDGKLRFITDTSYQVITDANTTDNVNLRLISAAR</sequence>
<dbReference type="EMBL" id="LHPJ01000007">
    <property type="protein sequence ID" value="KOO03711.1"/>
    <property type="molecule type" value="Genomic_DNA"/>
</dbReference>
<accession>A0A0M0HNU8</accession>